<reference evidence="4 5" key="1">
    <citation type="journal article" date="2017" name="Nat. Ecol. Evol.">
        <title>Scallop genome provides insights into evolution of bilaterian karyotype and development.</title>
        <authorList>
            <person name="Wang S."/>
            <person name="Zhang J."/>
            <person name="Jiao W."/>
            <person name="Li J."/>
            <person name="Xun X."/>
            <person name="Sun Y."/>
            <person name="Guo X."/>
            <person name="Huan P."/>
            <person name="Dong B."/>
            <person name="Zhang L."/>
            <person name="Hu X."/>
            <person name="Sun X."/>
            <person name="Wang J."/>
            <person name="Zhao C."/>
            <person name="Wang Y."/>
            <person name="Wang D."/>
            <person name="Huang X."/>
            <person name="Wang R."/>
            <person name="Lv J."/>
            <person name="Li Y."/>
            <person name="Zhang Z."/>
            <person name="Liu B."/>
            <person name="Lu W."/>
            <person name="Hui Y."/>
            <person name="Liang J."/>
            <person name="Zhou Z."/>
            <person name="Hou R."/>
            <person name="Li X."/>
            <person name="Liu Y."/>
            <person name="Li H."/>
            <person name="Ning X."/>
            <person name="Lin Y."/>
            <person name="Zhao L."/>
            <person name="Xing Q."/>
            <person name="Dou J."/>
            <person name="Li Y."/>
            <person name="Mao J."/>
            <person name="Guo H."/>
            <person name="Dou H."/>
            <person name="Li T."/>
            <person name="Mu C."/>
            <person name="Jiang W."/>
            <person name="Fu Q."/>
            <person name="Fu X."/>
            <person name="Miao Y."/>
            <person name="Liu J."/>
            <person name="Yu Q."/>
            <person name="Li R."/>
            <person name="Liao H."/>
            <person name="Li X."/>
            <person name="Kong Y."/>
            <person name="Jiang Z."/>
            <person name="Chourrout D."/>
            <person name="Li R."/>
            <person name="Bao Z."/>
        </authorList>
    </citation>
    <scope>NUCLEOTIDE SEQUENCE [LARGE SCALE GENOMIC DNA]</scope>
    <source>
        <strain evidence="4 5">PY_sf001</strain>
    </source>
</reference>
<dbReference type="AlphaFoldDB" id="A0A210Q999"/>
<dbReference type="Proteomes" id="UP000242188">
    <property type="component" value="Unassembled WGS sequence"/>
</dbReference>
<evidence type="ECO:0000313" key="5">
    <source>
        <dbReference type="Proteomes" id="UP000242188"/>
    </source>
</evidence>
<dbReference type="InterPro" id="IPR004148">
    <property type="entry name" value="BAR_dom"/>
</dbReference>
<dbReference type="Gene3D" id="1.20.1270.60">
    <property type="entry name" value="Arfaptin homology (AH) domain/BAR domain"/>
    <property type="match status" value="1"/>
</dbReference>
<proteinExistence type="inferred from homology"/>
<dbReference type="PANTHER" id="PTHR45850:SF2">
    <property type="entry name" value="SORTING NEXIN-5-LIKE"/>
    <property type="match status" value="1"/>
</dbReference>
<dbReference type="Gene3D" id="3.30.1520.10">
    <property type="entry name" value="Phox-like domain"/>
    <property type="match status" value="1"/>
</dbReference>
<evidence type="ECO:0000313" key="4">
    <source>
        <dbReference type="EMBL" id="OWF45285.1"/>
    </source>
</evidence>
<feature type="domain" description="BAR" evidence="3">
    <location>
        <begin position="182"/>
        <end position="370"/>
    </location>
</feature>
<dbReference type="InterPro" id="IPR027267">
    <property type="entry name" value="AH/BAR_dom_sf"/>
</dbReference>
<dbReference type="Pfam" id="PF00787">
    <property type="entry name" value="PX"/>
    <property type="match status" value="1"/>
</dbReference>
<evidence type="ECO:0000256" key="1">
    <source>
        <dbReference type="ARBA" id="ARBA00010883"/>
    </source>
</evidence>
<keyword evidence="5" id="KW-1185">Reference proteome</keyword>
<dbReference type="STRING" id="6573.A0A210Q999"/>
<dbReference type="SUPFAM" id="SSF64268">
    <property type="entry name" value="PX domain"/>
    <property type="match status" value="1"/>
</dbReference>
<dbReference type="InterPro" id="IPR036871">
    <property type="entry name" value="PX_dom_sf"/>
</dbReference>
<feature type="domain" description="PX" evidence="2">
    <location>
        <begin position="54"/>
        <end position="146"/>
    </location>
</feature>
<accession>A0A210Q999</accession>
<sequence>MEEVTESEAAQNNITVNGPFQPLFSVKVPDAVKNGEILQFNIKVFKPDTDELICTVSRQYEDLEWLQHCLMTENNINGIILPPLPAKPETDAKAAEKNTKKQLGSSTNVLMADEFHVHCHSVEKYLVLVLEHEVLGKDKETLNNFLCQQEPPIRAKLKRGIMSRLSSAVEEARKGQHRDIDEYFHKQREWSTEYSKAAKEASQNFNRMLIAQMRLAGCYGHFATTMSAMDVYRDATSVQINMLLSKTAEGMEDSKRGMEVLCVNDEKTLARLLDLYDRYMDSVKEMLFRRTSLLVTYEDATKTLEKAKPAKKAAAEDAMTSSKKAYEECTAVAKKELKSFMQQRIISFEGGLSLFAESQIKTARDTYTLLVRTLKAVKEMDI</sequence>
<evidence type="ECO:0000259" key="3">
    <source>
        <dbReference type="Pfam" id="PF03114"/>
    </source>
</evidence>
<dbReference type="Pfam" id="PF03114">
    <property type="entry name" value="BAR"/>
    <property type="match status" value="1"/>
</dbReference>
<dbReference type="PANTHER" id="PTHR45850">
    <property type="entry name" value="SORTING NEXIN FAMILY MEMBER"/>
    <property type="match status" value="1"/>
</dbReference>
<dbReference type="SUPFAM" id="SSF103657">
    <property type="entry name" value="BAR/IMD domain-like"/>
    <property type="match status" value="1"/>
</dbReference>
<comment type="caution">
    <text evidence="4">The sequence shown here is derived from an EMBL/GenBank/DDBJ whole genome shotgun (WGS) entry which is preliminary data.</text>
</comment>
<evidence type="ECO:0000259" key="2">
    <source>
        <dbReference type="Pfam" id="PF00787"/>
    </source>
</evidence>
<organism evidence="4 5">
    <name type="scientific">Mizuhopecten yessoensis</name>
    <name type="common">Japanese scallop</name>
    <name type="synonym">Patinopecten yessoensis</name>
    <dbReference type="NCBI Taxonomy" id="6573"/>
    <lineage>
        <taxon>Eukaryota</taxon>
        <taxon>Metazoa</taxon>
        <taxon>Spiralia</taxon>
        <taxon>Lophotrochozoa</taxon>
        <taxon>Mollusca</taxon>
        <taxon>Bivalvia</taxon>
        <taxon>Autobranchia</taxon>
        <taxon>Pteriomorphia</taxon>
        <taxon>Pectinida</taxon>
        <taxon>Pectinoidea</taxon>
        <taxon>Pectinidae</taxon>
        <taxon>Mizuhopecten</taxon>
    </lineage>
</organism>
<dbReference type="EMBL" id="NEDP02004526">
    <property type="protein sequence ID" value="OWF45285.1"/>
    <property type="molecule type" value="Genomic_DNA"/>
</dbReference>
<dbReference type="OrthoDB" id="9976382at2759"/>
<protein>
    <submittedName>
        <fullName evidence="4">Sorting nexin-5</fullName>
    </submittedName>
</protein>
<dbReference type="GO" id="GO:0035091">
    <property type="term" value="F:phosphatidylinositol binding"/>
    <property type="evidence" value="ECO:0007669"/>
    <property type="project" value="InterPro"/>
</dbReference>
<name>A0A210Q999_MIZYE</name>
<comment type="similarity">
    <text evidence="1">Belongs to the sorting nexin family.</text>
</comment>
<gene>
    <name evidence="4" type="ORF">KP79_PYT12732</name>
</gene>
<dbReference type="InterPro" id="IPR001683">
    <property type="entry name" value="PX_dom"/>
</dbReference>
<dbReference type="GO" id="GO:0005737">
    <property type="term" value="C:cytoplasm"/>
    <property type="evidence" value="ECO:0007669"/>
    <property type="project" value="InterPro"/>
</dbReference>